<protein>
    <submittedName>
        <fullName evidence="3">SDR family oxidoreductase</fullName>
    </submittedName>
</protein>
<dbReference type="PANTHER" id="PTHR43477">
    <property type="entry name" value="DIHYDROANTICAPSIN 7-DEHYDROGENASE"/>
    <property type="match status" value="1"/>
</dbReference>
<dbReference type="Gene3D" id="3.40.50.720">
    <property type="entry name" value="NAD(P)-binding Rossmann-like Domain"/>
    <property type="match status" value="1"/>
</dbReference>
<proteinExistence type="inferred from homology"/>
<keyword evidence="4" id="KW-1185">Reference proteome</keyword>
<organism evidence="3 4">
    <name type="scientific">Pseudodesulfovibrio methanolicus</name>
    <dbReference type="NCBI Taxonomy" id="3126690"/>
    <lineage>
        <taxon>Bacteria</taxon>
        <taxon>Pseudomonadati</taxon>
        <taxon>Thermodesulfobacteriota</taxon>
        <taxon>Desulfovibrionia</taxon>
        <taxon>Desulfovibrionales</taxon>
        <taxon>Desulfovibrionaceae</taxon>
    </lineage>
</organism>
<comment type="similarity">
    <text evidence="1">Belongs to the short-chain dehydrogenases/reductases (SDR) family.</text>
</comment>
<evidence type="ECO:0000313" key="4">
    <source>
        <dbReference type="Proteomes" id="UP001385389"/>
    </source>
</evidence>
<accession>A0ABZ2J1K2</accession>
<sequence>MSNQLRNKKILLVGGSAGLGLAVATMAHGCGAQIVIASRAAAEKHEELVAKVGPEIETFSLDVTSETGFDHVLQEIKEIDHLVMTTRPTITPASFVETDLEQAQKAFETRFWGQCRLIQKVQGRIRPGGSILLTTGIAGEKVYENNSIMAVLNSATETLCRTLAVEMAPIRVNAVSPGFIAPKPQEVEHYASQFPSGRVASAAEVAEAYIYLMTNQYVTGTTLVVDGGARLI</sequence>
<keyword evidence="2" id="KW-0560">Oxidoreductase</keyword>
<dbReference type="InterPro" id="IPR051122">
    <property type="entry name" value="SDR_DHRS6-like"/>
</dbReference>
<dbReference type="InterPro" id="IPR036291">
    <property type="entry name" value="NAD(P)-bd_dom_sf"/>
</dbReference>
<dbReference type="PRINTS" id="PR00081">
    <property type="entry name" value="GDHRDH"/>
</dbReference>
<dbReference type="SUPFAM" id="SSF51735">
    <property type="entry name" value="NAD(P)-binding Rossmann-fold domains"/>
    <property type="match status" value="1"/>
</dbReference>
<evidence type="ECO:0000313" key="3">
    <source>
        <dbReference type="EMBL" id="WWX22275.1"/>
    </source>
</evidence>
<name>A0ABZ2J1K2_9BACT</name>
<reference evidence="3 4" key="1">
    <citation type="submission" date="2024-03" db="EMBL/GenBank/DDBJ databases">
        <title>Phenotype and Genome Characterization of a Sulfate-Reducing Bacterium Pseudodesulfovibrio sp. strain 5S69, isolated from Petroleum Reservoir in Tatarstan (Russia).</title>
        <authorList>
            <person name="Bidzhieva S.K."/>
            <person name="Kadnikov V."/>
            <person name="Tourova T.P."/>
            <person name="Samigullina S.R."/>
            <person name="Sokolova D.S."/>
            <person name="Poltaraus A.B."/>
            <person name="Avtukh A.N."/>
            <person name="Tereshina V.M."/>
            <person name="Mardanov A.V."/>
            <person name="Nazina T.N."/>
        </authorList>
    </citation>
    <scope>NUCLEOTIDE SEQUENCE [LARGE SCALE GENOMIC DNA]</scope>
    <source>
        <strain evidence="3 4">5S69</strain>
    </source>
</reference>
<evidence type="ECO:0000256" key="2">
    <source>
        <dbReference type="ARBA" id="ARBA00023002"/>
    </source>
</evidence>
<dbReference type="Pfam" id="PF13561">
    <property type="entry name" value="adh_short_C2"/>
    <property type="match status" value="1"/>
</dbReference>
<gene>
    <name evidence="3" type="ORF">V8V93_17730</name>
</gene>
<dbReference type="PANTHER" id="PTHR43477:SF1">
    <property type="entry name" value="DIHYDROANTICAPSIN 7-DEHYDROGENASE"/>
    <property type="match status" value="1"/>
</dbReference>
<dbReference type="RefSeq" id="WP_338667974.1">
    <property type="nucleotide sequence ID" value="NZ_CP146609.1"/>
</dbReference>
<dbReference type="InterPro" id="IPR002347">
    <property type="entry name" value="SDR_fam"/>
</dbReference>
<dbReference type="EMBL" id="CP146609">
    <property type="protein sequence ID" value="WWX22275.1"/>
    <property type="molecule type" value="Genomic_DNA"/>
</dbReference>
<evidence type="ECO:0000256" key="1">
    <source>
        <dbReference type="ARBA" id="ARBA00006484"/>
    </source>
</evidence>
<dbReference type="Proteomes" id="UP001385389">
    <property type="component" value="Chromosome"/>
</dbReference>